<dbReference type="AlphaFoldDB" id="A0A9D5DHB6"/>
<organism evidence="2">
    <name type="scientific">Cryptosporidium canis</name>
    <dbReference type="NCBI Taxonomy" id="195482"/>
    <lineage>
        <taxon>Eukaryota</taxon>
        <taxon>Sar</taxon>
        <taxon>Alveolata</taxon>
        <taxon>Apicomplexa</taxon>
        <taxon>Conoidasida</taxon>
        <taxon>Coccidia</taxon>
        <taxon>Eucoccidiorida</taxon>
        <taxon>Eimeriorina</taxon>
        <taxon>Cryptosporidiidae</taxon>
        <taxon>Cryptosporidium</taxon>
    </lineage>
</organism>
<proteinExistence type="inferred from homology"/>
<dbReference type="Gene3D" id="1.10.8.140">
    <property type="entry name" value="PDCD5-like"/>
    <property type="match status" value="1"/>
</dbReference>
<protein>
    <submittedName>
        <fullName evidence="2">Double-stranded DNA-binding domain-containing protein</fullName>
    </submittedName>
</protein>
<accession>A0A9D5DHB6</accession>
<dbReference type="GO" id="GO:0005829">
    <property type="term" value="C:cytosol"/>
    <property type="evidence" value="ECO:0007669"/>
    <property type="project" value="TreeGrafter"/>
</dbReference>
<gene>
    <name evidence="2" type="ORF">OJ253_1291</name>
</gene>
<dbReference type="PANTHER" id="PTHR10840:SF0">
    <property type="entry name" value="PROGRAMMED CELL DEATH PROTEIN 5"/>
    <property type="match status" value="1"/>
</dbReference>
<dbReference type="PANTHER" id="PTHR10840">
    <property type="entry name" value="PROGRAMMED CELL DEATH PROTEIN 5"/>
    <property type="match status" value="1"/>
</dbReference>
<dbReference type="InterPro" id="IPR002836">
    <property type="entry name" value="PDCD5-like"/>
</dbReference>
<name>A0A9D5DHB6_9CRYT</name>
<evidence type="ECO:0000256" key="1">
    <source>
        <dbReference type="ARBA" id="ARBA00010490"/>
    </source>
</evidence>
<dbReference type="Pfam" id="PF01984">
    <property type="entry name" value="dsDNA_bind"/>
    <property type="match status" value="1"/>
</dbReference>
<sequence length="131" mass="15063">MNVNDSNNLRAGKNELGGINPIYAKQEISQNEDQKRIEEQRRGALRAILENSAAERLSRIALVKPDKVVQIEDYILRTARSHGFSPYRKIQEDELISMISMMNDKLENTSSKIKICRRGIFDDDEDDELLL</sequence>
<dbReference type="OrthoDB" id="10252486at2759"/>
<keyword evidence="2" id="KW-0238">DNA-binding</keyword>
<dbReference type="Proteomes" id="UP001067231">
    <property type="component" value="Unassembled WGS sequence"/>
</dbReference>
<reference evidence="2" key="1">
    <citation type="submission" date="2022-10" db="EMBL/GenBank/DDBJ databases">
        <title>Adaptive evolution leads to modifications in subtelomeric GC content in a zoonotic Cryptosporidium species.</title>
        <authorList>
            <person name="Li J."/>
            <person name="Feng Y."/>
            <person name="Xiao L."/>
        </authorList>
    </citation>
    <scope>NUCLEOTIDE SEQUENCE</scope>
    <source>
        <strain evidence="2">33844</strain>
    </source>
</reference>
<evidence type="ECO:0000313" key="2">
    <source>
        <dbReference type="EMBL" id="KAJ1610251.1"/>
    </source>
</evidence>
<comment type="similarity">
    <text evidence="1">Belongs to the PDCD5 family.</text>
</comment>
<dbReference type="GO" id="GO:0003677">
    <property type="term" value="F:DNA binding"/>
    <property type="evidence" value="ECO:0007669"/>
    <property type="project" value="UniProtKB-KW"/>
</dbReference>
<dbReference type="SUPFAM" id="SSF46950">
    <property type="entry name" value="Double-stranded DNA-binding domain"/>
    <property type="match status" value="1"/>
</dbReference>
<dbReference type="InterPro" id="IPR036883">
    <property type="entry name" value="PDCD5-like_sf"/>
</dbReference>
<comment type="caution">
    <text evidence="2">The sequence shown here is derived from an EMBL/GenBank/DDBJ whole genome shotgun (WGS) entry which is preliminary data.</text>
</comment>
<dbReference type="GO" id="GO:0005634">
    <property type="term" value="C:nucleus"/>
    <property type="evidence" value="ECO:0007669"/>
    <property type="project" value="TreeGrafter"/>
</dbReference>
<dbReference type="EMBL" id="JAPCXC010000026">
    <property type="protein sequence ID" value="KAJ1610251.1"/>
    <property type="molecule type" value="Genomic_DNA"/>
</dbReference>